<dbReference type="EMBL" id="VSSQ01007696">
    <property type="protein sequence ID" value="MPM36715.1"/>
    <property type="molecule type" value="Genomic_DNA"/>
</dbReference>
<dbReference type="PANTHER" id="PTHR23513:SF6">
    <property type="entry name" value="MAJOR FACILITATOR SUPERFAMILY ASSOCIATED DOMAIN-CONTAINING PROTEIN"/>
    <property type="match status" value="1"/>
</dbReference>
<dbReference type="CDD" id="cd06173">
    <property type="entry name" value="MFS_MefA_like"/>
    <property type="match status" value="1"/>
</dbReference>
<dbReference type="InterPro" id="IPR036259">
    <property type="entry name" value="MFS_trans_sf"/>
</dbReference>
<feature type="transmembrane region" description="Helical" evidence="6">
    <location>
        <begin position="293"/>
        <end position="314"/>
    </location>
</feature>
<feature type="transmembrane region" description="Helical" evidence="6">
    <location>
        <begin position="226"/>
        <end position="252"/>
    </location>
</feature>
<dbReference type="AlphaFoldDB" id="A0A644Z757"/>
<evidence type="ECO:0000256" key="2">
    <source>
        <dbReference type="ARBA" id="ARBA00022475"/>
    </source>
</evidence>
<dbReference type="Pfam" id="PF07690">
    <property type="entry name" value="MFS_1"/>
    <property type="match status" value="1"/>
</dbReference>
<protein>
    <recommendedName>
        <fullName evidence="8">Bacilysin exporter BacE</fullName>
    </recommendedName>
</protein>
<evidence type="ECO:0000256" key="5">
    <source>
        <dbReference type="ARBA" id="ARBA00023136"/>
    </source>
</evidence>
<reference evidence="7" key="1">
    <citation type="submission" date="2019-08" db="EMBL/GenBank/DDBJ databases">
        <authorList>
            <person name="Kucharzyk K."/>
            <person name="Murdoch R.W."/>
            <person name="Higgins S."/>
            <person name="Loffler F."/>
        </authorList>
    </citation>
    <scope>NUCLEOTIDE SEQUENCE</scope>
</reference>
<feature type="transmembrane region" description="Helical" evidence="6">
    <location>
        <begin position="387"/>
        <end position="406"/>
    </location>
</feature>
<comment type="caution">
    <text evidence="7">The sequence shown here is derived from an EMBL/GenBank/DDBJ whole genome shotgun (WGS) entry which is preliminary data.</text>
</comment>
<dbReference type="InterPro" id="IPR011701">
    <property type="entry name" value="MFS"/>
</dbReference>
<dbReference type="GO" id="GO:0005886">
    <property type="term" value="C:plasma membrane"/>
    <property type="evidence" value="ECO:0007669"/>
    <property type="project" value="UniProtKB-SubCell"/>
</dbReference>
<accession>A0A644Z757</accession>
<dbReference type="SUPFAM" id="SSF103473">
    <property type="entry name" value="MFS general substrate transporter"/>
    <property type="match status" value="1"/>
</dbReference>
<evidence type="ECO:0000256" key="3">
    <source>
        <dbReference type="ARBA" id="ARBA00022692"/>
    </source>
</evidence>
<feature type="transmembrane region" description="Helical" evidence="6">
    <location>
        <begin position="161"/>
        <end position="194"/>
    </location>
</feature>
<dbReference type="GO" id="GO:0022857">
    <property type="term" value="F:transmembrane transporter activity"/>
    <property type="evidence" value="ECO:0007669"/>
    <property type="project" value="InterPro"/>
</dbReference>
<organism evidence="7">
    <name type="scientific">bioreactor metagenome</name>
    <dbReference type="NCBI Taxonomy" id="1076179"/>
    <lineage>
        <taxon>unclassified sequences</taxon>
        <taxon>metagenomes</taxon>
        <taxon>ecological metagenomes</taxon>
    </lineage>
</organism>
<gene>
    <name evidence="7" type="ORF">SDC9_83317</name>
</gene>
<sequence>MDNEITSYRPLFQQREYIKLVAANVINRFGDSIDAIAFAWLMYEITQSAALMALILGLNYLPTVLLQPITGALVERLSKKRVMILFDIGRGLVVAVGVLFYVRGMLTPAILTGMTLIISTMEAFRAPAGAAIVPKLLAPEMYKVGTALNQSASRVTELVGLAVAGGVVALIGVQGALLIDAATFFLSALIIAFIRLHEELDKANVHLKGVLNDLLEGFRLVKQNKVLVVLLLIGALMNFTFVPLNAFAVPFIADVLKGGAETLSIVQILFVAGMGLGSAVAPKIKHMSGRAQLVGFGLLSGAGLCLFALGGYLPEKVLQFGTVFAACLLIGLAAGVVGVVFGAAFLKLVPPDYMARMSGLSNAVLVCSMPIGNFLCSGLAAVMPVSVAILASGGLCFLLYLFILRVKSLQAL</sequence>
<evidence type="ECO:0000256" key="6">
    <source>
        <dbReference type="SAM" id="Phobius"/>
    </source>
</evidence>
<feature type="transmembrane region" description="Helical" evidence="6">
    <location>
        <begin position="264"/>
        <end position="281"/>
    </location>
</feature>
<feature type="transmembrane region" description="Helical" evidence="6">
    <location>
        <begin position="360"/>
        <end position="381"/>
    </location>
</feature>
<name>A0A644Z757_9ZZZZ</name>
<feature type="transmembrane region" description="Helical" evidence="6">
    <location>
        <begin position="320"/>
        <end position="348"/>
    </location>
</feature>
<evidence type="ECO:0000256" key="4">
    <source>
        <dbReference type="ARBA" id="ARBA00022989"/>
    </source>
</evidence>
<comment type="subcellular location">
    <subcellularLocation>
        <location evidence="1">Cell membrane</location>
        <topology evidence="1">Multi-pass membrane protein</topology>
    </subcellularLocation>
</comment>
<dbReference type="PANTHER" id="PTHR23513">
    <property type="entry name" value="INTEGRAL MEMBRANE EFFLUX PROTEIN-RELATED"/>
    <property type="match status" value="1"/>
</dbReference>
<keyword evidence="3 6" id="KW-0812">Transmembrane</keyword>
<keyword evidence="2" id="KW-1003">Cell membrane</keyword>
<keyword evidence="5 6" id="KW-0472">Membrane</keyword>
<keyword evidence="4 6" id="KW-1133">Transmembrane helix</keyword>
<evidence type="ECO:0000313" key="7">
    <source>
        <dbReference type="EMBL" id="MPM36715.1"/>
    </source>
</evidence>
<proteinExistence type="predicted"/>
<evidence type="ECO:0000256" key="1">
    <source>
        <dbReference type="ARBA" id="ARBA00004651"/>
    </source>
</evidence>
<dbReference type="Gene3D" id="1.20.1250.20">
    <property type="entry name" value="MFS general substrate transporter like domains"/>
    <property type="match status" value="1"/>
</dbReference>
<evidence type="ECO:0008006" key="8">
    <source>
        <dbReference type="Google" id="ProtNLM"/>
    </source>
</evidence>